<gene>
    <name evidence="2" type="ORF">BGW36DRAFT_428369</name>
</gene>
<organism evidence="2 3">
    <name type="scientific">Talaromyces proteolyticus</name>
    <dbReference type="NCBI Taxonomy" id="1131652"/>
    <lineage>
        <taxon>Eukaryota</taxon>
        <taxon>Fungi</taxon>
        <taxon>Dikarya</taxon>
        <taxon>Ascomycota</taxon>
        <taxon>Pezizomycotina</taxon>
        <taxon>Eurotiomycetes</taxon>
        <taxon>Eurotiomycetidae</taxon>
        <taxon>Eurotiales</taxon>
        <taxon>Trichocomaceae</taxon>
        <taxon>Talaromyces</taxon>
        <taxon>Talaromyces sect. Bacilispori</taxon>
    </lineage>
</organism>
<feature type="region of interest" description="Disordered" evidence="1">
    <location>
        <begin position="261"/>
        <end position="295"/>
    </location>
</feature>
<evidence type="ECO:0000256" key="1">
    <source>
        <dbReference type="SAM" id="MobiDB-lite"/>
    </source>
</evidence>
<name>A0AAD4KTP3_9EURO</name>
<reference evidence="2" key="1">
    <citation type="submission" date="2021-12" db="EMBL/GenBank/DDBJ databases">
        <title>Convergent genome expansion in fungi linked to evolution of root-endophyte symbiosis.</title>
        <authorList>
            <consortium name="DOE Joint Genome Institute"/>
            <person name="Ke Y.-H."/>
            <person name="Bonito G."/>
            <person name="Liao H.-L."/>
            <person name="Looney B."/>
            <person name="Rojas-Flechas A."/>
            <person name="Nash J."/>
            <person name="Hameed K."/>
            <person name="Schadt C."/>
            <person name="Martin F."/>
            <person name="Crous P.W."/>
            <person name="Miettinen O."/>
            <person name="Magnuson J.K."/>
            <person name="Labbe J."/>
            <person name="Jacobson D."/>
            <person name="Doktycz M.J."/>
            <person name="Veneault-Fourrey C."/>
            <person name="Kuo A."/>
            <person name="Mondo S."/>
            <person name="Calhoun S."/>
            <person name="Riley R."/>
            <person name="Ohm R."/>
            <person name="LaButti K."/>
            <person name="Andreopoulos B."/>
            <person name="Pangilinan J."/>
            <person name="Nolan M."/>
            <person name="Tritt A."/>
            <person name="Clum A."/>
            <person name="Lipzen A."/>
            <person name="Daum C."/>
            <person name="Barry K."/>
            <person name="Grigoriev I.V."/>
            <person name="Vilgalys R."/>
        </authorList>
    </citation>
    <scope>NUCLEOTIDE SEQUENCE</scope>
    <source>
        <strain evidence="2">PMI_201</strain>
    </source>
</reference>
<proteinExistence type="predicted"/>
<evidence type="ECO:0008006" key="4">
    <source>
        <dbReference type="Google" id="ProtNLM"/>
    </source>
</evidence>
<sequence>MTSNLSSQVILTDSSKWDEWDTAFNTFVQGRAMEGYLDGTIKAPKRPHEPVINDYLEGQAREQRTQSQDTEEESQISSFQAKRDLNIQDLTAAKRKAYGEAVATYKLLFDTFLKQSREYQELVDWMRNTVRPEFARNALDTAREIPEKYANLEALAGGGKADVLRQLNSEYKHLTTPWKRIPKDIQKWIMEWEILMTKGNRHRLPQTQLPTIWANDFFNAVRLGYPVWVDSYRSVQEEAIDTGTLTYRALSRAFRRTVDVSDNPKGTAGRIGDNNNRKRKATGQKRKRDTEKRDSTRCKACGGIHSLRQCYYLFSNLAPESWIPRDFLKRRVEKNLRENNELGEEVKRIRIDKNSDEDHKDSN</sequence>
<dbReference type="RefSeq" id="XP_046071294.1">
    <property type="nucleotide sequence ID" value="XM_046220541.1"/>
</dbReference>
<dbReference type="Proteomes" id="UP001201262">
    <property type="component" value="Unassembled WGS sequence"/>
</dbReference>
<dbReference type="GeneID" id="70250828"/>
<evidence type="ECO:0000313" key="2">
    <source>
        <dbReference type="EMBL" id="KAH8696356.1"/>
    </source>
</evidence>
<comment type="caution">
    <text evidence="2">The sequence shown here is derived from an EMBL/GenBank/DDBJ whole genome shotgun (WGS) entry which is preliminary data.</text>
</comment>
<dbReference type="AlphaFoldDB" id="A0AAD4KTP3"/>
<feature type="compositionally biased region" description="Basic residues" evidence="1">
    <location>
        <begin position="277"/>
        <end position="287"/>
    </location>
</feature>
<protein>
    <recommendedName>
        <fullName evidence="4">Gag protein</fullName>
    </recommendedName>
</protein>
<accession>A0AAD4KTP3</accession>
<dbReference type="EMBL" id="JAJTJA010000007">
    <property type="protein sequence ID" value="KAH8696356.1"/>
    <property type="molecule type" value="Genomic_DNA"/>
</dbReference>
<evidence type="ECO:0000313" key="3">
    <source>
        <dbReference type="Proteomes" id="UP001201262"/>
    </source>
</evidence>
<keyword evidence="3" id="KW-1185">Reference proteome</keyword>